<dbReference type="PANTHER" id="PTHR44520:SF2">
    <property type="entry name" value="RESPONSE REGULATOR RCP1"/>
    <property type="match status" value="1"/>
</dbReference>
<dbReference type="SMART" id="SM00448">
    <property type="entry name" value="REC"/>
    <property type="match status" value="1"/>
</dbReference>
<accession>A0ABW2UFE6</accession>
<evidence type="ECO:0000256" key="1">
    <source>
        <dbReference type="PROSITE-ProRule" id="PRU00169"/>
    </source>
</evidence>
<dbReference type="PROSITE" id="PS50110">
    <property type="entry name" value="RESPONSE_REGULATORY"/>
    <property type="match status" value="1"/>
</dbReference>
<dbReference type="InterPro" id="IPR011006">
    <property type="entry name" value="CheY-like_superfamily"/>
</dbReference>
<evidence type="ECO:0000259" key="2">
    <source>
        <dbReference type="PROSITE" id="PS50110"/>
    </source>
</evidence>
<gene>
    <name evidence="3" type="ORF">ACFQT0_29875</name>
</gene>
<sequence length="172" mass="18500">MIKLSSVLLVDDDPRTNDLNERLLKKLGVADRYLAATDGLTALAALEDLAADANPSSPVLVLLDVKMPGMDGMAFVDAYQRLPADRQQAVVIVLHTASMSSVDLGRIDSLPIAGLVSKPSPRISSTPSSSCTFSASSWLRTVLAGLHSSKPQRADHAARSLWFLHKRVIEIL</sequence>
<dbReference type="EMBL" id="JBHTEK010000006">
    <property type="protein sequence ID" value="MFC7671137.1"/>
    <property type="molecule type" value="Genomic_DNA"/>
</dbReference>
<comment type="caution">
    <text evidence="3">The sequence shown here is derived from an EMBL/GenBank/DDBJ whole genome shotgun (WGS) entry which is preliminary data.</text>
</comment>
<dbReference type="PANTHER" id="PTHR44520">
    <property type="entry name" value="RESPONSE REGULATOR RCP1-RELATED"/>
    <property type="match status" value="1"/>
</dbReference>
<name>A0ABW2UFE6_9BACT</name>
<dbReference type="RefSeq" id="WP_380207062.1">
    <property type="nucleotide sequence ID" value="NZ_JBHTEK010000006.1"/>
</dbReference>
<dbReference type="InterPro" id="IPR052893">
    <property type="entry name" value="TCS_response_regulator"/>
</dbReference>
<feature type="modified residue" description="4-aspartylphosphate" evidence="1">
    <location>
        <position position="64"/>
    </location>
</feature>
<dbReference type="Pfam" id="PF00072">
    <property type="entry name" value="Response_reg"/>
    <property type="match status" value="1"/>
</dbReference>
<dbReference type="Proteomes" id="UP001596513">
    <property type="component" value="Unassembled WGS sequence"/>
</dbReference>
<feature type="domain" description="Response regulatory" evidence="2">
    <location>
        <begin position="6"/>
        <end position="133"/>
    </location>
</feature>
<proteinExistence type="predicted"/>
<dbReference type="SUPFAM" id="SSF52172">
    <property type="entry name" value="CheY-like"/>
    <property type="match status" value="1"/>
</dbReference>
<keyword evidence="1" id="KW-0597">Phosphoprotein</keyword>
<dbReference type="InterPro" id="IPR001789">
    <property type="entry name" value="Sig_transdc_resp-reg_receiver"/>
</dbReference>
<dbReference type="Gene3D" id="3.40.50.2300">
    <property type="match status" value="1"/>
</dbReference>
<evidence type="ECO:0000313" key="4">
    <source>
        <dbReference type="Proteomes" id="UP001596513"/>
    </source>
</evidence>
<protein>
    <submittedName>
        <fullName evidence="3">Response regulator</fullName>
    </submittedName>
</protein>
<keyword evidence="4" id="KW-1185">Reference proteome</keyword>
<evidence type="ECO:0000313" key="3">
    <source>
        <dbReference type="EMBL" id="MFC7671137.1"/>
    </source>
</evidence>
<reference evidence="4" key="1">
    <citation type="journal article" date="2019" name="Int. J. Syst. Evol. Microbiol.">
        <title>The Global Catalogue of Microorganisms (GCM) 10K type strain sequencing project: providing services to taxonomists for standard genome sequencing and annotation.</title>
        <authorList>
            <consortium name="The Broad Institute Genomics Platform"/>
            <consortium name="The Broad Institute Genome Sequencing Center for Infectious Disease"/>
            <person name="Wu L."/>
            <person name="Ma J."/>
        </authorList>
    </citation>
    <scope>NUCLEOTIDE SEQUENCE [LARGE SCALE GENOMIC DNA]</scope>
    <source>
        <strain evidence="4">JCM 19635</strain>
    </source>
</reference>
<organism evidence="3 4">
    <name type="scientific">Hymenobacter humi</name>
    <dbReference type="NCBI Taxonomy" id="1411620"/>
    <lineage>
        <taxon>Bacteria</taxon>
        <taxon>Pseudomonadati</taxon>
        <taxon>Bacteroidota</taxon>
        <taxon>Cytophagia</taxon>
        <taxon>Cytophagales</taxon>
        <taxon>Hymenobacteraceae</taxon>
        <taxon>Hymenobacter</taxon>
    </lineage>
</organism>